<organism evidence="3 4">
    <name type="scientific">Solimonas terrae</name>
    <dbReference type="NCBI Taxonomy" id="1396819"/>
    <lineage>
        <taxon>Bacteria</taxon>
        <taxon>Pseudomonadati</taxon>
        <taxon>Pseudomonadota</taxon>
        <taxon>Gammaproteobacteria</taxon>
        <taxon>Nevskiales</taxon>
        <taxon>Nevskiaceae</taxon>
        <taxon>Solimonas</taxon>
    </lineage>
</organism>
<accession>A0A6M2BRW2</accession>
<evidence type="ECO:0000259" key="2">
    <source>
        <dbReference type="Pfam" id="PF09832"/>
    </source>
</evidence>
<keyword evidence="1" id="KW-0732">Signal</keyword>
<dbReference type="RefSeq" id="WP_166254594.1">
    <property type="nucleotide sequence ID" value="NZ_JAAMOW010000003.1"/>
</dbReference>
<proteinExistence type="predicted"/>
<reference evidence="3 4" key="1">
    <citation type="journal article" date="2014" name="Int. J. Syst. Evol. Microbiol.">
        <title>Solimonas terrae sp. nov., isolated from soil.</title>
        <authorList>
            <person name="Kim S.J."/>
            <person name="Moon J.Y."/>
            <person name="Weon H.Y."/>
            <person name="Ahn J.H."/>
            <person name="Chen W.M."/>
            <person name="Kwon S.W."/>
        </authorList>
    </citation>
    <scope>NUCLEOTIDE SEQUENCE [LARGE SCALE GENOMIC DNA]</scope>
    <source>
        <strain evidence="3 4">KIS83-12</strain>
    </source>
</reference>
<comment type="caution">
    <text evidence="3">The sequence shown here is derived from an EMBL/GenBank/DDBJ whole genome shotgun (WGS) entry which is preliminary data.</text>
</comment>
<evidence type="ECO:0000256" key="1">
    <source>
        <dbReference type="SAM" id="SignalP"/>
    </source>
</evidence>
<evidence type="ECO:0000313" key="4">
    <source>
        <dbReference type="Proteomes" id="UP000472676"/>
    </source>
</evidence>
<feature type="signal peptide" evidence="1">
    <location>
        <begin position="1"/>
        <end position="26"/>
    </location>
</feature>
<feature type="domain" description="DUF2059" evidence="2">
    <location>
        <begin position="102"/>
        <end position="159"/>
    </location>
</feature>
<gene>
    <name evidence="3" type="ORF">G7Y85_08120</name>
</gene>
<protein>
    <submittedName>
        <fullName evidence="3">DUF2059 domain-containing protein</fullName>
    </submittedName>
</protein>
<evidence type="ECO:0000313" key="3">
    <source>
        <dbReference type="EMBL" id="NGY04727.1"/>
    </source>
</evidence>
<dbReference type="Pfam" id="PF09832">
    <property type="entry name" value="DUF2059"/>
    <property type="match status" value="1"/>
</dbReference>
<name>A0A6M2BRW2_9GAMM</name>
<keyword evidence="4" id="KW-1185">Reference proteome</keyword>
<dbReference type="AlphaFoldDB" id="A0A6M2BRW2"/>
<dbReference type="InterPro" id="IPR018637">
    <property type="entry name" value="DUF2059"/>
</dbReference>
<sequence length="176" mass="19298">MNMKALRSGLRLWLFVACFFSMPALAQDATPGAAADVAPEKRAEIEKLLDLTGALKLGQQMSAAMVAQMTNVLRASHPDIPQKALDVLPEEVNAVVAAHLDTFKEMMVVIYADNYSLDDIKGLNQFYSTPLGQKVISTMPTVMQQSMAVGQRWGQSMGPEIGRRIQARFAKDNITL</sequence>
<feature type="chain" id="PRO_5026935802" evidence="1">
    <location>
        <begin position="27"/>
        <end position="176"/>
    </location>
</feature>
<dbReference type="Proteomes" id="UP000472676">
    <property type="component" value="Unassembled WGS sequence"/>
</dbReference>
<dbReference type="EMBL" id="JAAMOW010000003">
    <property type="protein sequence ID" value="NGY04727.1"/>
    <property type="molecule type" value="Genomic_DNA"/>
</dbReference>